<evidence type="ECO:0000313" key="1">
    <source>
        <dbReference type="EMBL" id="MBQ0937411.1"/>
    </source>
</evidence>
<dbReference type="RefSeq" id="WP_210810957.1">
    <property type="nucleotide sequence ID" value="NZ_JAGQDG010000008.1"/>
</dbReference>
<proteinExistence type="predicted"/>
<accession>A0ABS5E1Z4</accession>
<organism evidence="1 2">
    <name type="scientific">Ideonella paludis</name>
    <dbReference type="NCBI Taxonomy" id="1233411"/>
    <lineage>
        <taxon>Bacteria</taxon>
        <taxon>Pseudomonadati</taxon>
        <taxon>Pseudomonadota</taxon>
        <taxon>Betaproteobacteria</taxon>
        <taxon>Burkholderiales</taxon>
        <taxon>Sphaerotilaceae</taxon>
        <taxon>Ideonella</taxon>
    </lineage>
</organism>
<dbReference type="NCBIfam" id="TIGR03353">
    <property type="entry name" value="VI_chp_4"/>
    <property type="match status" value="1"/>
</dbReference>
<sequence length="449" mass="49948">MIQTSKVLWGEGLFLRPQHFQQQDAYHEWRTAEAMRAAHPHLWGVRHCRVDTDALQSGVLRITELQLIFPDGELYNAPADDDLPPPVNLSNLASATVDQIFHIAIAPLRTNATNFAGTEMVSDMAVRYRQQDAAAPDLFTQAATADIATLRRCARVVADQEPHDHLVSMPLCRLRRNATGVFELDRRFVPPVLSVQAAPALQMMLRRLIDVLQAKVEALYGSHREPSKHVIEFRSGDIASFWLLHTASSACAGLMHLHQHQGLHPERLYARMLELAGSLMTFSKAYALADLPVYKHAEPGRSFAKLDNIIRELLETVISTRYFSIALTETKPAFHLGRLESEKISPTTAFYLGISAAMPPTELVEVIPMRAKVGAPDDVEKLVLSAMGGVRLTHAPQVPSAIPVRPGAYYFALEGRGPLYERMLQSQSIMIYVPNGIADLQVELFALNQ</sequence>
<reference evidence="1 2" key="1">
    <citation type="submission" date="2021-04" db="EMBL/GenBank/DDBJ databases">
        <title>The genome sequence of type strain Ideonella paludis KCTC 32238.</title>
        <authorList>
            <person name="Liu Y."/>
        </authorList>
    </citation>
    <scope>NUCLEOTIDE SEQUENCE [LARGE SCALE GENOMIC DNA]</scope>
    <source>
        <strain evidence="1 2">KCTC 32238</strain>
    </source>
</reference>
<dbReference type="Pfam" id="PF05936">
    <property type="entry name" value="T6SS_VasE"/>
    <property type="match status" value="1"/>
</dbReference>
<evidence type="ECO:0000313" key="2">
    <source>
        <dbReference type="Proteomes" id="UP000672097"/>
    </source>
</evidence>
<dbReference type="PANTHER" id="PTHR35566:SF1">
    <property type="entry name" value="TYPE VI SECRETION SYSTEM BASEPLATE COMPONENT TSSK1"/>
    <property type="match status" value="1"/>
</dbReference>
<dbReference type="Proteomes" id="UP000672097">
    <property type="component" value="Unassembled WGS sequence"/>
</dbReference>
<dbReference type="InterPro" id="IPR010263">
    <property type="entry name" value="T6SS_TssK"/>
</dbReference>
<comment type="caution">
    <text evidence="1">The sequence shown here is derived from an EMBL/GenBank/DDBJ whole genome shotgun (WGS) entry which is preliminary data.</text>
</comment>
<protein>
    <submittedName>
        <fullName evidence="1">Type VI secretion system baseplate subunit TssK</fullName>
    </submittedName>
</protein>
<name>A0ABS5E1Z4_9BURK</name>
<dbReference type="EMBL" id="JAGQDG010000008">
    <property type="protein sequence ID" value="MBQ0937411.1"/>
    <property type="molecule type" value="Genomic_DNA"/>
</dbReference>
<keyword evidence="2" id="KW-1185">Reference proteome</keyword>
<gene>
    <name evidence="1" type="primary">tssK</name>
    <name evidence="1" type="ORF">KAK11_18950</name>
</gene>
<dbReference type="PANTHER" id="PTHR35566">
    <property type="entry name" value="BLR3599 PROTEIN"/>
    <property type="match status" value="1"/>
</dbReference>